<gene>
    <name evidence="3" type="ORF">SAMN05444126_1146</name>
</gene>
<sequence length="169" mass="18695">MKLGSLIVLTATLLAACGENDNDSEPVSVDNINMEELEAELMIPAETEPGAEEALEVEVTQGDELVDDASEVIFEVWIENEKDDSEMIEAELPGDDGRYEVSYTFSEEEAYFVQPHVTARGSHVMPVESVLVGDAELEDEPDTEEWEEGDMEDHNSHGNDEGNHAENNH</sequence>
<dbReference type="Proteomes" id="UP000199318">
    <property type="component" value="Unassembled WGS sequence"/>
</dbReference>
<name>A0A1H9UEG9_9BACI</name>
<dbReference type="AlphaFoldDB" id="A0A1H9UEG9"/>
<feature type="compositionally biased region" description="Acidic residues" evidence="1">
    <location>
        <begin position="135"/>
        <end position="151"/>
    </location>
</feature>
<dbReference type="InterPro" id="IPR032693">
    <property type="entry name" value="YtkA-like_dom"/>
</dbReference>
<dbReference type="Pfam" id="PF13115">
    <property type="entry name" value="YtkA"/>
    <property type="match status" value="1"/>
</dbReference>
<feature type="compositionally biased region" description="Basic and acidic residues" evidence="1">
    <location>
        <begin position="152"/>
        <end position="169"/>
    </location>
</feature>
<comment type="caution">
    <text evidence="3">The sequence shown here is derived from an EMBL/GenBank/DDBJ whole genome shotgun (WGS) entry which is preliminary data.</text>
</comment>
<dbReference type="STRING" id="1464123.SAMN05444126_1146"/>
<dbReference type="RefSeq" id="WP_177169698.1">
    <property type="nucleotide sequence ID" value="NZ_FOGV01000014.1"/>
</dbReference>
<feature type="domain" description="YtkA-like" evidence="2">
    <location>
        <begin position="35"/>
        <end position="116"/>
    </location>
</feature>
<evidence type="ECO:0000259" key="2">
    <source>
        <dbReference type="Pfam" id="PF13115"/>
    </source>
</evidence>
<evidence type="ECO:0000313" key="4">
    <source>
        <dbReference type="Proteomes" id="UP000199318"/>
    </source>
</evidence>
<dbReference type="PROSITE" id="PS51257">
    <property type="entry name" value="PROKAR_LIPOPROTEIN"/>
    <property type="match status" value="1"/>
</dbReference>
<keyword evidence="4" id="KW-1185">Reference proteome</keyword>
<dbReference type="EMBL" id="FOGV01000014">
    <property type="protein sequence ID" value="SES07742.1"/>
    <property type="molecule type" value="Genomic_DNA"/>
</dbReference>
<organism evidence="3 4">
    <name type="scientific">Salisediminibacterium halotolerans</name>
    <dbReference type="NCBI Taxonomy" id="517425"/>
    <lineage>
        <taxon>Bacteria</taxon>
        <taxon>Bacillati</taxon>
        <taxon>Bacillota</taxon>
        <taxon>Bacilli</taxon>
        <taxon>Bacillales</taxon>
        <taxon>Bacillaceae</taxon>
        <taxon>Salisediminibacterium</taxon>
    </lineage>
</organism>
<reference evidence="4" key="1">
    <citation type="submission" date="2016-10" db="EMBL/GenBank/DDBJ databases">
        <authorList>
            <person name="de Groot N.N."/>
        </authorList>
    </citation>
    <scope>NUCLEOTIDE SEQUENCE [LARGE SCALE GENOMIC DNA]</scope>
    <source>
        <strain evidence="4">10nlg</strain>
    </source>
</reference>
<evidence type="ECO:0000313" key="3">
    <source>
        <dbReference type="EMBL" id="SES07742.1"/>
    </source>
</evidence>
<evidence type="ECO:0000256" key="1">
    <source>
        <dbReference type="SAM" id="MobiDB-lite"/>
    </source>
</evidence>
<protein>
    <submittedName>
        <fullName evidence="3">YtkA-like</fullName>
    </submittedName>
</protein>
<accession>A0A1H9UEG9</accession>
<feature type="region of interest" description="Disordered" evidence="1">
    <location>
        <begin position="131"/>
        <end position="169"/>
    </location>
</feature>
<proteinExistence type="predicted"/>